<evidence type="ECO:0000256" key="9">
    <source>
        <dbReference type="SAM" id="Phobius"/>
    </source>
</evidence>
<reference evidence="11 12" key="1">
    <citation type="journal article" date="2019" name="Genome Biol. Evol.">
        <title>Day and night: Metabolic profiles and evolutionary relationships of six axenic non-marine cyanobacteria.</title>
        <authorList>
            <person name="Will S.E."/>
            <person name="Henke P."/>
            <person name="Boedeker C."/>
            <person name="Huang S."/>
            <person name="Brinkmann H."/>
            <person name="Rohde M."/>
            <person name="Jarek M."/>
            <person name="Friedl T."/>
            <person name="Seufert S."/>
            <person name="Schumacher M."/>
            <person name="Overmann J."/>
            <person name="Neumann-Schaal M."/>
            <person name="Petersen J."/>
        </authorList>
    </citation>
    <scope>NUCLEOTIDE SEQUENCE [LARGE SCALE GENOMIC DNA]</scope>
    <source>
        <strain evidence="11 12">PCC 6912</strain>
    </source>
</reference>
<dbReference type="AlphaFoldDB" id="A0A3S0XR89"/>
<dbReference type="InterPro" id="IPR000719">
    <property type="entry name" value="Prot_kinase_dom"/>
</dbReference>
<name>A0A3S0XR89_CHLFR</name>
<evidence type="ECO:0000313" key="12">
    <source>
        <dbReference type="Proteomes" id="UP000268857"/>
    </source>
</evidence>
<evidence type="ECO:0000256" key="3">
    <source>
        <dbReference type="ARBA" id="ARBA00022679"/>
    </source>
</evidence>
<dbReference type="Pfam" id="PF00069">
    <property type="entry name" value="Pkinase"/>
    <property type="match status" value="1"/>
</dbReference>
<protein>
    <recommendedName>
        <fullName evidence="1">non-specific serine/threonine protein kinase</fullName>
        <ecNumber evidence="1">2.7.11.1</ecNumber>
    </recommendedName>
</protein>
<dbReference type="EMBL" id="RSCJ01000026">
    <property type="protein sequence ID" value="RUR75144.1"/>
    <property type="molecule type" value="Genomic_DNA"/>
</dbReference>
<dbReference type="OrthoDB" id="440474at2"/>
<evidence type="ECO:0000256" key="2">
    <source>
        <dbReference type="ARBA" id="ARBA00022527"/>
    </source>
</evidence>
<dbReference type="STRING" id="211165.GCA_000317285_01133"/>
<dbReference type="Proteomes" id="UP000268857">
    <property type="component" value="Unassembled WGS sequence"/>
</dbReference>
<dbReference type="SUPFAM" id="SSF56112">
    <property type="entry name" value="Protein kinase-like (PK-like)"/>
    <property type="match status" value="1"/>
</dbReference>
<accession>A0A3S0XR89</accession>
<evidence type="ECO:0000256" key="5">
    <source>
        <dbReference type="ARBA" id="ARBA00022777"/>
    </source>
</evidence>
<comment type="caution">
    <text evidence="11">The sequence shown here is derived from an EMBL/GenBank/DDBJ whole genome shotgun (WGS) entry which is preliminary data.</text>
</comment>
<dbReference type="PROSITE" id="PS50011">
    <property type="entry name" value="PROTEIN_KINASE_DOM"/>
    <property type="match status" value="1"/>
</dbReference>
<keyword evidence="6" id="KW-0067">ATP-binding</keyword>
<dbReference type="Pfam" id="PF05226">
    <property type="entry name" value="CHASE2"/>
    <property type="match status" value="1"/>
</dbReference>
<comment type="catalytic activity">
    <reaction evidence="7">
        <text>L-threonyl-[protein] + ATP = O-phospho-L-threonyl-[protein] + ADP + H(+)</text>
        <dbReference type="Rhea" id="RHEA:46608"/>
        <dbReference type="Rhea" id="RHEA-COMP:11060"/>
        <dbReference type="Rhea" id="RHEA-COMP:11605"/>
        <dbReference type="ChEBI" id="CHEBI:15378"/>
        <dbReference type="ChEBI" id="CHEBI:30013"/>
        <dbReference type="ChEBI" id="CHEBI:30616"/>
        <dbReference type="ChEBI" id="CHEBI:61977"/>
        <dbReference type="ChEBI" id="CHEBI:456216"/>
        <dbReference type="EC" id="2.7.11.1"/>
    </reaction>
</comment>
<keyword evidence="9" id="KW-0812">Transmembrane</keyword>
<keyword evidence="4" id="KW-0547">Nucleotide-binding</keyword>
<dbReference type="Gene3D" id="3.30.200.20">
    <property type="entry name" value="Phosphorylase Kinase, domain 1"/>
    <property type="match status" value="1"/>
</dbReference>
<evidence type="ECO:0000256" key="7">
    <source>
        <dbReference type="ARBA" id="ARBA00047899"/>
    </source>
</evidence>
<dbReference type="Gene3D" id="1.10.510.10">
    <property type="entry name" value="Transferase(Phosphotransferase) domain 1"/>
    <property type="match status" value="1"/>
</dbReference>
<dbReference type="EC" id="2.7.11.1" evidence="1"/>
<comment type="catalytic activity">
    <reaction evidence="8">
        <text>L-seryl-[protein] + ATP = O-phospho-L-seryl-[protein] + ADP + H(+)</text>
        <dbReference type="Rhea" id="RHEA:17989"/>
        <dbReference type="Rhea" id="RHEA-COMP:9863"/>
        <dbReference type="Rhea" id="RHEA-COMP:11604"/>
        <dbReference type="ChEBI" id="CHEBI:15378"/>
        <dbReference type="ChEBI" id="CHEBI:29999"/>
        <dbReference type="ChEBI" id="CHEBI:30616"/>
        <dbReference type="ChEBI" id="CHEBI:83421"/>
        <dbReference type="ChEBI" id="CHEBI:456216"/>
        <dbReference type="EC" id="2.7.11.1"/>
    </reaction>
</comment>
<feature type="domain" description="Protein kinase" evidence="10">
    <location>
        <begin position="468"/>
        <end position="727"/>
    </location>
</feature>
<evidence type="ECO:0000313" key="11">
    <source>
        <dbReference type="EMBL" id="RUR75144.1"/>
    </source>
</evidence>
<dbReference type="PANTHER" id="PTHR24363">
    <property type="entry name" value="SERINE/THREONINE PROTEIN KINASE"/>
    <property type="match status" value="1"/>
</dbReference>
<dbReference type="PANTHER" id="PTHR24363:SF0">
    <property type="entry name" value="SERINE_THREONINE KINASE LIKE DOMAIN CONTAINING 1"/>
    <property type="match status" value="1"/>
</dbReference>
<dbReference type="GO" id="GO:0005524">
    <property type="term" value="F:ATP binding"/>
    <property type="evidence" value="ECO:0007669"/>
    <property type="project" value="UniProtKB-KW"/>
</dbReference>
<organism evidence="11 12">
    <name type="scientific">Chlorogloeopsis fritschii PCC 6912</name>
    <dbReference type="NCBI Taxonomy" id="211165"/>
    <lineage>
        <taxon>Bacteria</taxon>
        <taxon>Bacillati</taxon>
        <taxon>Cyanobacteriota</taxon>
        <taxon>Cyanophyceae</taxon>
        <taxon>Nostocales</taxon>
        <taxon>Chlorogloeopsidaceae</taxon>
        <taxon>Chlorogloeopsis</taxon>
    </lineage>
</organism>
<dbReference type="RefSeq" id="WP_016873693.1">
    <property type="nucleotide sequence ID" value="NZ_AJLN01000047.1"/>
</dbReference>
<evidence type="ECO:0000256" key="1">
    <source>
        <dbReference type="ARBA" id="ARBA00012513"/>
    </source>
</evidence>
<keyword evidence="9" id="KW-1133">Transmembrane helix</keyword>
<evidence type="ECO:0000256" key="4">
    <source>
        <dbReference type="ARBA" id="ARBA00022741"/>
    </source>
</evidence>
<evidence type="ECO:0000256" key="8">
    <source>
        <dbReference type="ARBA" id="ARBA00048679"/>
    </source>
</evidence>
<dbReference type="InterPro" id="IPR007890">
    <property type="entry name" value="CHASE2"/>
</dbReference>
<dbReference type="SMART" id="SM01080">
    <property type="entry name" value="CHASE2"/>
    <property type="match status" value="1"/>
</dbReference>
<dbReference type="CDD" id="cd14014">
    <property type="entry name" value="STKc_PknB_like"/>
    <property type="match status" value="1"/>
</dbReference>
<feature type="transmembrane region" description="Helical" evidence="9">
    <location>
        <begin position="387"/>
        <end position="407"/>
    </location>
</feature>
<evidence type="ECO:0000259" key="10">
    <source>
        <dbReference type="PROSITE" id="PS50011"/>
    </source>
</evidence>
<keyword evidence="2 11" id="KW-0723">Serine/threonine-protein kinase</keyword>
<dbReference type="InterPro" id="IPR011009">
    <property type="entry name" value="Kinase-like_dom_sf"/>
</dbReference>
<dbReference type="GO" id="GO:0004674">
    <property type="term" value="F:protein serine/threonine kinase activity"/>
    <property type="evidence" value="ECO:0007669"/>
    <property type="project" value="UniProtKB-KW"/>
</dbReference>
<keyword evidence="12" id="KW-1185">Reference proteome</keyword>
<proteinExistence type="predicted"/>
<sequence length="731" mass="82353">MIKRLLQQLRLSLVKDKLPQDAAVKNWLQAIFVTSVGVTILVLGVRHLRWLQPWELSAYDQMLRLRPQEAPDPRILLVTVTEEDLGSEDFSLPDNTINQLLAKLQSYQPRLIGLSIDRSKQKNLGSGLKNRDNIITYCTFSSMGSPEIPPPLNFPIDRVGFSDVIADNDGVIRRSLLFAGSSDRKCTTQFSFAALLAIKYLEKQGFEYNFNNEEHFYIGKTKFPPLLENSGGYQNIDAKGYQILLNYRNPSNFARQVTLTQLLQNRVDSSWVKDRLVIIGTTARSVHPGFYTPYSASPQHPPRMPAVFIHAQVASEIISTVLDGRPLIWYLSNWMEAVWIWGWAIIGGFLAWRLRYPLRLGLAGGISLGGLVGVCYLLFLQGGWLPIVPPALTLLLSGVSVMAYTTYQTQQQTKVIILQVEKQKEAIEQLNTLLKETTIAIQDKHIHSSTTLDQTEKATGDFILGGRYQIAKVLASGGFGCTYIAKDIQRPGSPICVVKQLMPARRDTKFMQVARRLFDAEADILEILGRHPQIPELLAYFEENKEFYLVQEYISGHPLSEELSPTQDVKNESYVTEMLRGILEVLTFVHEHRVIHRDIKPSNIIRSDTDNRLVLIDFGAVKMMQPQTVEQTELATVAIGTRGYAPPEQFAGHPRLCSDIYALGMIAIQAITGVPPHELQPNPETGTVEWRHQAQTNETLAAILDKMVRYHFSDRYQSAAEVLQDLNKITG</sequence>
<feature type="transmembrane region" description="Helical" evidence="9">
    <location>
        <begin position="360"/>
        <end position="380"/>
    </location>
</feature>
<gene>
    <name evidence="11" type="ORF">PCC6912_49870</name>
</gene>
<dbReference type="SMART" id="SM00220">
    <property type="entry name" value="S_TKc"/>
    <property type="match status" value="1"/>
</dbReference>
<keyword evidence="9" id="KW-0472">Membrane</keyword>
<keyword evidence="5 11" id="KW-0418">Kinase</keyword>
<keyword evidence="3" id="KW-0808">Transferase</keyword>
<feature type="transmembrane region" description="Helical" evidence="9">
    <location>
        <begin position="334"/>
        <end position="354"/>
    </location>
</feature>
<evidence type="ECO:0000256" key="6">
    <source>
        <dbReference type="ARBA" id="ARBA00022840"/>
    </source>
</evidence>